<dbReference type="CDD" id="cd01948">
    <property type="entry name" value="EAL"/>
    <property type="match status" value="1"/>
</dbReference>
<dbReference type="PANTHER" id="PTHR44757">
    <property type="entry name" value="DIGUANYLATE CYCLASE DGCP"/>
    <property type="match status" value="1"/>
</dbReference>
<reference evidence="4" key="1">
    <citation type="submission" date="2019-03" db="EMBL/GenBank/DDBJ databases">
        <title>Afifella sp. nov., isolated from activated sludge.</title>
        <authorList>
            <person name="Li Q."/>
            <person name="Liu Y."/>
        </authorList>
    </citation>
    <scope>NUCLEOTIDE SEQUENCE</scope>
    <source>
        <strain evidence="4">L72</strain>
    </source>
</reference>
<dbReference type="Pfam" id="PF00990">
    <property type="entry name" value="GGDEF"/>
    <property type="match status" value="1"/>
</dbReference>
<evidence type="ECO:0000256" key="1">
    <source>
        <dbReference type="SAM" id="Phobius"/>
    </source>
</evidence>
<dbReference type="InterPro" id="IPR052155">
    <property type="entry name" value="Biofilm_reg_signaling"/>
</dbReference>
<evidence type="ECO:0000313" key="4">
    <source>
        <dbReference type="EMBL" id="MYZ49140.1"/>
    </source>
</evidence>
<dbReference type="Gene3D" id="3.20.20.450">
    <property type="entry name" value="EAL domain"/>
    <property type="match status" value="1"/>
</dbReference>
<dbReference type="PANTHER" id="PTHR44757:SF2">
    <property type="entry name" value="BIOFILM ARCHITECTURE MAINTENANCE PROTEIN MBAA"/>
    <property type="match status" value="1"/>
</dbReference>
<dbReference type="SMART" id="SM00052">
    <property type="entry name" value="EAL"/>
    <property type="match status" value="1"/>
</dbReference>
<dbReference type="Proteomes" id="UP000773614">
    <property type="component" value="Unassembled WGS sequence"/>
</dbReference>
<dbReference type="SUPFAM" id="SSF55073">
    <property type="entry name" value="Nucleotide cyclase"/>
    <property type="match status" value="1"/>
</dbReference>
<dbReference type="InterPro" id="IPR001633">
    <property type="entry name" value="EAL_dom"/>
</dbReference>
<dbReference type="PROSITE" id="PS50887">
    <property type="entry name" value="GGDEF"/>
    <property type="match status" value="1"/>
</dbReference>
<dbReference type="GO" id="GO:0003824">
    <property type="term" value="F:catalytic activity"/>
    <property type="evidence" value="ECO:0007669"/>
    <property type="project" value="UniProtKB-ARBA"/>
</dbReference>
<keyword evidence="1" id="KW-0812">Transmembrane</keyword>
<dbReference type="Gene3D" id="3.30.70.270">
    <property type="match status" value="1"/>
</dbReference>
<dbReference type="InterPro" id="IPR029787">
    <property type="entry name" value="Nucleotide_cyclase"/>
</dbReference>
<comment type="caution">
    <text evidence="4">The sequence shown here is derived from an EMBL/GenBank/DDBJ whole genome shotgun (WGS) entry which is preliminary data.</text>
</comment>
<feature type="domain" description="EAL" evidence="2">
    <location>
        <begin position="386"/>
        <end position="636"/>
    </location>
</feature>
<dbReference type="InterPro" id="IPR043128">
    <property type="entry name" value="Rev_trsase/Diguanyl_cyclase"/>
</dbReference>
<dbReference type="CDD" id="cd01949">
    <property type="entry name" value="GGDEF"/>
    <property type="match status" value="1"/>
</dbReference>
<dbReference type="SUPFAM" id="SSF141868">
    <property type="entry name" value="EAL domain-like"/>
    <property type="match status" value="1"/>
</dbReference>
<evidence type="ECO:0000259" key="3">
    <source>
        <dbReference type="PROSITE" id="PS50887"/>
    </source>
</evidence>
<dbReference type="Pfam" id="PF00563">
    <property type="entry name" value="EAL"/>
    <property type="match status" value="1"/>
</dbReference>
<name>A0A964T654_9HYPH</name>
<proteinExistence type="predicted"/>
<dbReference type="NCBIfam" id="TIGR00254">
    <property type="entry name" value="GGDEF"/>
    <property type="match status" value="1"/>
</dbReference>
<dbReference type="OrthoDB" id="9814202at2"/>
<gene>
    <name evidence="4" type="ORF">E4O86_15615</name>
</gene>
<dbReference type="RefSeq" id="WP_161141484.1">
    <property type="nucleotide sequence ID" value="NZ_SPKJ01000061.1"/>
</dbReference>
<sequence length="648" mass="70401">MKRAIVGRALFFMGVGGASVLIVVAISAIGFSFLERLLAKDALRTAELWRQSIEARLDGAAPDPASVADLFADLPQAANVDAALLLSPGGSVVPLGDTSARAGEDLRAALGTQADAAGLPPEAQEERAYSDSSIGWLDGFPYRSWVVLPASSGGTRVALRFDQRGEAMALRQAFMRELLYSGSVAAITFFSFMAGFTYRARQLVQENEAIRFLALHDELTGLANRKRFEEFLTEAMPRDQAAGRKTALFMIDLDGFKNINDTLGHQVGDSVLQAAAKRLKGSVRGDDLVVRISGDEFALVVPGISQSSLLAVIAERVLALLCAPFRVDGQEVLIGCSIGVAVAPENGTDIETLSRNADFALYRAKSDGKRTWRFFDPKMAEDLAARRMLERGLREALVQGSFDLVYQPQVELATGAVTGYEAMIRWRLPDGRLVPAAEFVPIAEETGLVIPIGEWVIRQAAEDCGRMPLGRRISLNLSAAQLKREGIDAFIRDTFQEAGFDPARIEIEVNEGILGRNEAIAFDRLRRMRGYGMKVVMESFGVGTLSLGLLSRYPFDKVKLDKMFLSNVREDRQSDAVLGAICSLCRSLGMEVAGSGVETKEQVGILRAAGCSEAQGYYFARPMSLDELVEAEEAEIEADAQRHGRAIA</sequence>
<keyword evidence="1" id="KW-1133">Transmembrane helix</keyword>
<keyword evidence="1" id="KW-0472">Membrane</keyword>
<protein>
    <submittedName>
        <fullName evidence="4">EAL domain-containing protein</fullName>
    </submittedName>
</protein>
<evidence type="ECO:0000259" key="2">
    <source>
        <dbReference type="PROSITE" id="PS50883"/>
    </source>
</evidence>
<dbReference type="SMART" id="SM00267">
    <property type="entry name" value="GGDEF"/>
    <property type="match status" value="1"/>
</dbReference>
<feature type="domain" description="GGDEF" evidence="3">
    <location>
        <begin position="244"/>
        <end position="377"/>
    </location>
</feature>
<evidence type="ECO:0000313" key="5">
    <source>
        <dbReference type="Proteomes" id="UP000773614"/>
    </source>
</evidence>
<accession>A0A964T654</accession>
<dbReference type="InterPro" id="IPR035919">
    <property type="entry name" value="EAL_sf"/>
</dbReference>
<dbReference type="PROSITE" id="PS50883">
    <property type="entry name" value="EAL"/>
    <property type="match status" value="1"/>
</dbReference>
<feature type="transmembrane region" description="Helical" evidence="1">
    <location>
        <begin position="12"/>
        <end position="34"/>
    </location>
</feature>
<dbReference type="InterPro" id="IPR000160">
    <property type="entry name" value="GGDEF_dom"/>
</dbReference>
<dbReference type="AlphaFoldDB" id="A0A964T654"/>
<dbReference type="FunFam" id="3.30.70.270:FF:000001">
    <property type="entry name" value="Diguanylate cyclase domain protein"/>
    <property type="match status" value="1"/>
</dbReference>
<keyword evidence="5" id="KW-1185">Reference proteome</keyword>
<dbReference type="EMBL" id="SPKJ01000061">
    <property type="protein sequence ID" value="MYZ49140.1"/>
    <property type="molecule type" value="Genomic_DNA"/>
</dbReference>
<organism evidence="4 5">
    <name type="scientific">Propylenella binzhouense</name>
    <dbReference type="NCBI Taxonomy" id="2555902"/>
    <lineage>
        <taxon>Bacteria</taxon>
        <taxon>Pseudomonadati</taxon>
        <taxon>Pseudomonadota</taxon>
        <taxon>Alphaproteobacteria</taxon>
        <taxon>Hyphomicrobiales</taxon>
        <taxon>Propylenellaceae</taxon>
        <taxon>Propylenella</taxon>
    </lineage>
</organism>